<dbReference type="Proteomes" id="UP000789405">
    <property type="component" value="Unassembled WGS sequence"/>
</dbReference>
<evidence type="ECO:0000256" key="3">
    <source>
        <dbReference type="ARBA" id="ARBA00022840"/>
    </source>
</evidence>
<dbReference type="Pfam" id="PF01121">
    <property type="entry name" value="CoaE"/>
    <property type="match status" value="1"/>
</dbReference>
<dbReference type="AlphaFoldDB" id="A0A9N9JP28"/>
<dbReference type="PANTHER" id="PTHR10695">
    <property type="entry name" value="DEPHOSPHO-COA KINASE-RELATED"/>
    <property type="match status" value="1"/>
</dbReference>
<dbReference type="OrthoDB" id="247245at2759"/>
<evidence type="ECO:0000313" key="5">
    <source>
        <dbReference type="EMBL" id="CAG8788039.1"/>
    </source>
</evidence>
<dbReference type="PANTHER" id="PTHR10695:SF46">
    <property type="entry name" value="BIFUNCTIONAL COENZYME A SYNTHASE-RELATED"/>
    <property type="match status" value="1"/>
</dbReference>
<evidence type="ECO:0000313" key="6">
    <source>
        <dbReference type="Proteomes" id="UP000789405"/>
    </source>
</evidence>
<keyword evidence="3" id="KW-0067">ATP-binding</keyword>
<dbReference type="EMBL" id="CAJVPY010025307">
    <property type="protein sequence ID" value="CAG8788039.1"/>
    <property type="molecule type" value="Genomic_DNA"/>
</dbReference>
<keyword evidence="2" id="KW-0547">Nucleotide-binding</keyword>
<dbReference type="GO" id="GO:0005524">
    <property type="term" value="F:ATP binding"/>
    <property type="evidence" value="ECO:0007669"/>
    <property type="project" value="UniProtKB-KW"/>
</dbReference>
<dbReference type="HAMAP" id="MF_00376">
    <property type="entry name" value="Dephospho_CoA_kinase"/>
    <property type="match status" value="1"/>
</dbReference>
<dbReference type="PROSITE" id="PS51219">
    <property type="entry name" value="DPCK"/>
    <property type="match status" value="1"/>
</dbReference>
<evidence type="ECO:0000256" key="1">
    <source>
        <dbReference type="ARBA" id="ARBA00009018"/>
    </source>
</evidence>
<accession>A0A9N9JP28</accession>
<feature type="transmembrane region" description="Helical" evidence="4">
    <location>
        <begin position="202"/>
        <end position="225"/>
    </location>
</feature>
<dbReference type="SUPFAM" id="SSF52540">
    <property type="entry name" value="P-loop containing nucleoside triphosphate hydrolases"/>
    <property type="match status" value="1"/>
</dbReference>
<keyword evidence="6" id="KW-1185">Reference proteome</keyword>
<dbReference type="FunFam" id="3.40.50.300:FF:000485">
    <property type="entry name" value="Dephospho-CoA kinase CAB5"/>
    <property type="match status" value="1"/>
</dbReference>
<dbReference type="GO" id="GO:0005737">
    <property type="term" value="C:cytoplasm"/>
    <property type="evidence" value="ECO:0007669"/>
    <property type="project" value="UniProtKB-ARBA"/>
</dbReference>
<dbReference type="InterPro" id="IPR027417">
    <property type="entry name" value="P-loop_NTPase"/>
</dbReference>
<dbReference type="GO" id="GO:0004140">
    <property type="term" value="F:dephospho-CoA kinase activity"/>
    <property type="evidence" value="ECO:0007669"/>
    <property type="project" value="InterPro"/>
</dbReference>
<dbReference type="NCBIfam" id="TIGR00152">
    <property type="entry name" value="dephospho-CoA kinase"/>
    <property type="match status" value="1"/>
</dbReference>
<evidence type="ECO:0000256" key="2">
    <source>
        <dbReference type="ARBA" id="ARBA00022741"/>
    </source>
</evidence>
<organism evidence="5 6">
    <name type="scientific">Dentiscutata erythropus</name>
    <dbReference type="NCBI Taxonomy" id="1348616"/>
    <lineage>
        <taxon>Eukaryota</taxon>
        <taxon>Fungi</taxon>
        <taxon>Fungi incertae sedis</taxon>
        <taxon>Mucoromycota</taxon>
        <taxon>Glomeromycotina</taxon>
        <taxon>Glomeromycetes</taxon>
        <taxon>Diversisporales</taxon>
        <taxon>Gigasporaceae</taxon>
        <taxon>Dentiscutata</taxon>
    </lineage>
</organism>
<keyword evidence="4" id="KW-1133">Transmembrane helix</keyword>
<protein>
    <submittedName>
        <fullName evidence="5">23569_t:CDS:1</fullName>
    </submittedName>
</protein>
<name>A0A9N9JP28_9GLOM</name>
<dbReference type="GO" id="GO:0015937">
    <property type="term" value="P:coenzyme A biosynthetic process"/>
    <property type="evidence" value="ECO:0007669"/>
    <property type="project" value="InterPro"/>
</dbReference>
<evidence type="ECO:0000256" key="4">
    <source>
        <dbReference type="SAM" id="Phobius"/>
    </source>
</evidence>
<keyword evidence="4" id="KW-0812">Transmembrane</keyword>
<gene>
    <name evidence="5" type="ORF">DERYTH_LOCUS20818</name>
</gene>
<dbReference type="CDD" id="cd02022">
    <property type="entry name" value="DPCK"/>
    <property type="match status" value="1"/>
</dbReference>
<keyword evidence="4" id="KW-0472">Membrane</keyword>
<dbReference type="InterPro" id="IPR001977">
    <property type="entry name" value="Depp_CoAkinase"/>
</dbReference>
<comment type="caution">
    <text evidence="5">The sequence shown here is derived from an EMBL/GenBank/DDBJ whole genome shotgun (WGS) entry which is preliminary data.</text>
</comment>
<dbReference type="Gene3D" id="3.40.50.300">
    <property type="entry name" value="P-loop containing nucleotide triphosphate hydrolases"/>
    <property type="match status" value="1"/>
</dbReference>
<comment type="similarity">
    <text evidence="1">Belongs to the CoaE family.</text>
</comment>
<proteinExistence type="inferred from homology"/>
<sequence>MKIIGLTGGIASGKSTVCRMITRRNIPLIDTDLLARQIIEPGKPAYKRVVNHFTREILNEDGTIDRVKLGEIIFSNEDKRKILNKCTHPFIRMEILKLVICYWIKGEKMVVVDVPLLIETRFNKFMSSVVVVYCSDQIQINRLIKRDNFSELIARQRINSQLPLKEKIKYANYIIENSGDIKTTEEQVENVFKNLKPSSLNWLLSWLGPPILAISLIIKGLLFIIDRL</sequence>
<reference evidence="5" key="1">
    <citation type="submission" date="2021-06" db="EMBL/GenBank/DDBJ databases">
        <authorList>
            <person name="Kallberg Y."/>
            <person name="Tangrot J."/>
            <person name="Rosling A."/>
        </authorList>
    </citation>
    <scope>NUCLEOTIDE SEQUENCE</scope>
    <source>
        <strain evidence="5">MA453B</strain>
    </source>
</reference>